<evidence type="ECO:0000259" key="19">
    <source>
        <dbReference type="PROSITE" id="PS01033"/>
    </source>
</evidence>
<dbReference type="GO" id="GO:0009636">
    <property type="term" value="P:response to toxic substance"/>
    <property type="evidence" value="ECO:0007669"/>
    <property type="project" value="UniProtKB-KW"/>
</dbReference>
<dbReference type="PANTHER" id="PTHR43396:SF3">
    <property type="entry name" value="FLAVOHEMOPROTEIN"/>
    <property type="match status" value="1"/>
</dbReference>
<dbReference type="InterPro" id="IPR001433">
    <property type="entry name" value="OxRdtase_FAD/NAD-bd"/>
</dbReference>
<keyword evidence="11" id="KW-0560">Oxidoreductase</keyword>
<reference evidence="21" key="1">
    <citation type="submission" date="2021-02" db="EMBL/GenBank/DDBJ databases">
        <authorList>
            <person name="Dougan E. K."/>
            <person name="Rhodes N."/>
            <person name="Thang M."/>
            <person name="Chan C."/>
        </authorList>
    </citation>
    <scope>NUCLEOTIDE SEQUENCE</scope>
</reference>
<dbReference type="Pfam" id="PF00175">
    <property type="entry name" value="NAD_binding_1"/>
    <property type="match status" value="1"/>
</dbReference>
<dbReference type="EMBL" id="CAJNJA010006645">
    <property type="protein sequence ID" value="CAE7213434.1"/>
    <property type="molecule type" value="Genomic_DNA"/>
</dbReference>
<evidence type="ECO:0000313" key="22">
    <source>
        <dbReference type="Proteomes" id="UP000601435"/>
    </source>
</evidence>
<dbReference type="InterPro" id="IPR039261">
    <property type="entry name" value="FNR_nucleotide-bd"/>
</dbReference>
<organism evidence="21 22">
    <name type="scientific">Symbiodinium necroappetens</name>
    <dbReference type="NCBI Taxonomy" id="1628268"/>
    <lineage>
        <taxon>Eukaryota</taxon>
        <taxon>Sar</taxon>
        <taxon>Alveolata</taxon>
        <taxon>Dinophyceae</taxon>
        <taxon>Suessiales</taxon>
        <taxon>Symbiodiniaceae</taxon>
        <taxon>Symbiodinium</taxon>
    </lineage>
</organism>
<evidence type="ECO:0000256" key="9">
    <source>
        <dbReference type="ARBA" id="ARBA00022827"/>
    </source>
</evidence>
<dbReference type="GO" id="GO:0046210">
    <property type="term" value="P:nitric oxide catabolic process"/>
    <property type="evidence" value="ECO:0007669"/>
    <property type="project" value="TreeGrafter"/>
</dbReference>
<keyword evidence="12" id="KW-0408">Iron</keyword>
<feature type="region of interest" description="Disordered" evidence="17">
    <location>
        <begin position="593"/>
        <end position="622"/>
    </location>
</feature>
<dbReference type="Gene3D" id="1.10.490.10">
    <property type="entry name" value="Globins"/>
    <property type="match status" value="1"/>
</dbReference>
<dbReference type="GO" id="GO:0071949">
    <property type="term" value="F:FAD binding"/>
    <property type="evidence" value="ECO:0007669"/>
    <property type="project" value="TreeGrafter"/>
</dbReference>
<evidence type="ECO:0000256" key="3">
    <source>
        <dbReference type="ARBA" id="ARBA00006401"/>
    </source>
</evidence>
<dbReference type="GO" id="GO:0046872">
    <property type="term" value="F:metal ion binding"/>
    <property type="evidence" value="ECO:0007669"/>
    <property type="project" value="UniProtKB-KW"/>
</dbReference>
<keyword evidence="10" id="KW-0521">NADP</keyword>
<keyword evidence="13" id="KW-0520">NAD</keyword>
<evidence type="ECO:0000256" key="2">
    <source>
        <dbReference type="ARBA" id="ARBA00001974"/>
    </source>
</evidence>
<keyword evidence="7" id="KW-0285">Flavoprotein</keyword>
<name>A0A812JTB5_9DINO</name>
<sequence length="861" mass="95750">MGLRRRFSTQDSDVEAGNANAVVVKAHIKAGFAAPIIVFAGGTMAFMGLATRAMRGTQHFQRSVWHQHRGLTQKTLDIVKDTLPLVAEAGTGFTSHFYQRMFAAHPELLNTFNLANQSQAASAVSVLENGTLPVELMEGVNQKHCALNAQYNVVGEHILGTITDKFNPGQEVLDAWAELYGALAGYCHKREEELYKEAESKPGGWRGMRKFTLAEKTARSSVITEFTFRPVDGKPISSYSPGQYTTIWTYPTGTDKRQPRHYSLISEPGSDHYTIAVKKESQGMVSSFLHDRTAVGDEFDLSPPFGNFSVAGAQALWTKDADAPVVLLSAGVGITPMLSMLGTLKNGAQASERPVLWLHAAENGRQHAFRDYIVGLARAHPDDLTRRVWYNNPNSDDVMGSDNKAPFHFKGMMDLTQDMLPLEKENALYYFCGPVPWMKSIAQQLTQMGVQRSALNFEVFGPNEESTKRMEAAPIDIVCVYVLLELAPGGHLYQLLCDKPQADLPHPKTSESPAEGAVRATRHKSVPLRATMMAQRVAAMFDELRDQVVAMVQEQEQQGSQVTELQGQLAAQTQRVEALEAKLQGLRQLLGQDAGESEAETCTPPSPNMVDSPTSGSDEEMEPNRRAIANSLLKHLYALVGAKANEKGEVEALPQVLPQVQEAPDGHGPKPAHWRCVWRPGMDIRSEHTVQRKGVVGFLSCGEVFDVIQEWRGREGTLFLKLAGEKGWVFDKTRTGTFCVPVGSEWQDWRGPEGHKAWTANNRDHQHGSWNNAPSGNGRDRAGDKWSRSSSLSLWEGQEDKWAWSSKESSFSWKGQEDKWAWEQKDRDGWRHEQQHAGSSNEWKSWGYNGQNKTESHKNSW</sequence>
<feature type="transmembrane region" description="Helical" evidence="18">
    <location>
        <begin position="30"/>
        <end position="50"/>
    </location>
</feature>
<dbReference type="AlphaFoldDB" id="A0A812JTB5"/>
<dbReference type="PROSITE" id="PS01033">
    <property type="entry name" value="GLOBIN"/>
    <property type="match status" value="1"/>
</dbReference>
<keyword evidence="16" id="KW-0175">Coiled coil</keyword>
<dbReference type="InterPro" id="IPR009050">
    <property type="entry name" value="Globin-like_sf"/>
</dbReference>
<dbReference type="GO" id="GO:0020037">
    <property type="term" value="F:heme binding"/>
    <property type="evidence" value="ECO:0007669"/>
    <property type="project" value="InterPro"/>
</dbReference>
<comment type="similarity">
    <text evidence="3">In the C-terminal section; belongs to the flavoprotein pyridine nucleotide cytochrome reductase family.</text>
</comment>
<feature type="compositionally biased region" description="Basic and acidic residues" evidence="17">
    <location>
        <begin position="750"/>
        <end position="767"/>
    </location>
</feature>
<dbReference type="PROSITE" id="PS51384">
    <property type="entry name" value="FAD_FR"/>
    <property type="match status" value="1"/>
</dbReference>
<accession>A0A812JTB5</accession>
<keyword evidence="22" id="KW-1185">Reference proteome</keyword>
<evidence type="ECO:0000256" key="18">
    <source>
        <dbReference type="SAM" id="Phobius"/>
    </source>
</evidence>
<protein>
    <recommendedName>
        <fullName evidence="4">nitric oxide dioxygenase</fullName>
        <ecNumber evidence="4">1.14.12.17</ecNumber>
    </recommendedName>
</protein>
<feature type="coiled-coil region" evidence="16">
    <location>
        <begin position="562"/>
        <end position="589"/>
    </location>
</feature>
<evidence type="ECO:0000313" key="21">
    <source>
        <dbReference type="EMBL" id="CAE7213434.1"/>
    </source>
</evidence>
<feature type="compositionally biased region" description="Polar residues" evidence="17">
    <location>
        <begin position="836"/>
        <end position="853"/>
    </location>
</feature>
<evidence type="ECO:0000256" key="13">
    <source>
        <dbReference type="ARBA" id="ARBA00023027"/>
    </source>
</evidence>
<dbReference type="Proteomes" id="UP000601435">
    <property type="component" value="Unassembled WGS sequence"/>
</dbReference>
<evidence type="ECO:0000259" key="20">
    <source>
        <dbReference type="PROSITE" id="PS51384"/>
    </source>
</evidence>
<dbReference type="SUPFAM" id="SSF52343">
    <property type="entry name" value="Ferredoxin reductase-like, C-terminal NADP-linked domain"/>
    <property type="match status" value="1"/>
</dbReference>
<evidence type="ECO:0000256" key="6">
    <source>
        <dbReference type="ARBA" id="ARBA00022617"/>
    </source>
</evidence>
<dbReference type="InterPro" id="IPR017927">
    <property type="entry name" value="FAD-bd_FR_type"/>
</dbReference>
<dbReference type="PANTHER" id="PTHR43396">
    <property type="entry name" value="FLAVOHEMOPROTEIN"/>
    <property type="match status" value="1"/>
</dbReference>
<dbReference type="Gene3D" id="3.40.50.80">
    <property type="entry name" value="Nucleotide-binding domain of ferredoxin-NADP reductase (FNR) module"/>
    <property type="match status" value="1"/>
</dbReference>
<evidence type="ECO:0000256" key="11">
    <source>
        <dbReference type="ARBA" id="ARBA00023002"/>
    </source>
</evidence>
<gene>
    <name evidence="21" type="primary">hmp</name>
    <name evidence="21" type="ORF">SNEC2469_LOCUS2309</name>
</gene>
<keyword evidence="6" id="KW-0349">Heme</keyword>
<comment type="catalytic activity">
    <reaction evidence="14">
        <text>2 nitric oxide + NADH + 2 O2 = 2 nitrate + NAD(+) + H(+)</text>
        <dbReference type="Rhea" id="RHEA:19469"/>
        <dbReference type="ChEBI" id="CHEBI:15378"/>
        <dbReference type="ChEBI" id="CHEBI:15379"/>
        <dbReference type="ChEBI" id="CHEBI:16480"/>
        <dbReference type="ChEBI" id="CHEBI:17632"/>
        <dbReference type="ChEBI" id="CHEBI:57540"/>
        <dbReference type="ChEBI" id="CHEBI:57945"/>
        <dbReference type="EC" id="1.14.12.17"/>
    </reaction>
</comment>
<feature type="domain" description="FAD-binding FR-type" evidence="20">
    <location>
        <begin position="206"/>
        <end position="311"/>
    </location>
</feature>
<comment type="cofactor">
    <cofactor evidence="1">
        <name>heme b</name>
        <dbReference type="ChEBI" id="CHEBI:60344"/>
    </cofactor>
</comment>
<evidence type="ECO:0000256" key="7">
    <source>
        <dbReference type="ARBA" id="ARBA00022630"/>
    </source>
</evidence>
<keyword evidence="18" id="KW-0812">Transmembrane</keyword>
<feature type="domain" description="Globin" evidence="19">
    <location>
        <begin position="70"/>
        <end position="192"/>
    </location>
</feature>
<evidence type="ECO:0000256" key="15">
    <source>
        <dbReference type="ARBA" id="ARBA00049433"/>
    </source>
</evidence>
<dbReference type="GO" id="GO:0019825">
    <property type="term" value="F:oxygen binding"/>
    <property type="evidence" value="ECO:0007669"/>
    <property type="project" value="InterPro"/>
</dbReference>
<proteinExistence type="inferred from homology"/>
<keyword evidence="18" id="KW-0472">Membrane</keyword>
<comment type="caution">
    <text evidence="21">The sequence shown here is derived from an EMBL/GenBank/DDBJ whole genome shotgun (WGS) entry which is preliminary data.</text>
</comment>
<keyword evidence="9" id="KW-0274">FAD</keyword>
<evidence type="ECO:0000256" key="8">
    <source>
        <dbReference type="ARBA" id="ARBA00022723"/>
    </source>
</evidence>
<keyword evidence="8" id="KW-0479">Metal-binding</keyword>
<evidence type="ECO:0000256" key="4">
    <source>
        <dbReference type="ARBA" id="ARBA00012229"/>
    </source>
</evidence>
<dbReference type="InterPro" id="IPR012292">
    <property type="entry name" value="Globin/Proto"/>
</dbReference>
<evidence type="ECO:0000256" key="10">
    <source>
        <dbReference type="ARBA" id="ARBA00022857"/>
    </source>
</evidence>
<dbReference type="OrthoDB" id="436496at2759"/>
<dbReference type="GO" id="GO:0071500">
    <property type="term" value="P:cellular response to nitrosative stress"/>
    <property type="evidence" value="ECO:0007669"/>
    <property type="project" value="TreeGrafter"/>
</dbReference>
<dbReference type="FunFam" id="3.40.50.80:FF:000010">
    <property type="entry name" value="Flavohemoprotein"/>
    <property type="match status" value="1"/>
</dbReference>
<dbReference type="SUPFAM" id="SSF46458">
    <property type="entry name" value="Globin-like"/>
    <property type="match status" value="1"/>
</dbReference>
<keyword evidence="18" id="KW-1133">Transmembrane helix</keyword>
<dbReference type="CDD" id="cd06184">
    <property type="entry name" value="flavohem_like_fad_nad_binding"/>
    <property type="match status" value="1"/>
</dbReference>
<evidence type="ECO:0000256" key="1">
    <source>
        <dbReference type="ARBA" id="ARBA00001970"/>
    </source>
</evidence>
<dbReference type="InterPro" id="IPR000971">
    <property type="entry name" value="Globin"/>
</dbReference>
<feature type="compositionally biased region" description="Basic and acidic residues" evidence="17">
    <location>
        <begin position="815"/>
        <end position="835"/>
    </location>
</feature>
<feature type="region of interest" description="Disordered" evidence="17">
    <location>
        <begin position="806"/>
        <end position="861"/>
    </location>
</feature>
<evidence type="ECO:0000256" key="14">
    <source>
        <dbReference type="ARBA" id="ARBA00048649"/>
    </source>
</evidence>
<evidence type="ECO:0000256" key="17">
    <source>
        <dbReference type="SAM" id="MobiDB-lite"/>
    </source>
</evidence>
<dbReference type="EC" id="1.14.12.17" evidence="4"/>
<evidence type="ECO:0000256" key="5">
    <source>
        <dbReference type="ARBA" id="ARBA00022575"/>
    </source>
</evidence>
<evidence type="ECO:0000256" key="16">
    <source>
        <dbReference type="SAM" id="Coils"/>
    </source>
</evidence>
<keyword evidence="5" id="KW-0216">Detoxification</keyword>
<dbReference type="Gene3D" id="2.40.30.10">
    <property type="entry name" value="Translation factors"/>
    <property type="match status" value="1"/>
</dbReference>
<evidence type="ECO:0000256" key="12">
    <source>
        <dbReference type="ARBA" id="ARBA00023004"/>
    </source>
</evidence>
<comment type="cofactor">
    <cofactor evidence="2">
        <name>FAD</name>
        <dbReference type="ChEBI" id="CHEBI:57692"/>
    </cofactor>
</comment>
<dbReference type="InterPro" id="IPR017938">
    <property type="entry name" value="Riboflavin_synthase-like_b-brl"/>
</dbReference>
<dbReference type="GO" id="GO:0008941">
    <property type="term" value="F:nitric oxide dioxygenase NAD(P)H activity"/>
    <property type="evidence" value="ECO:0007669"/>
    <property type="project" value="UniProtKB-EC"/>
</dbReference>
<feature type="region of interest" description="Disordered" evidence="17">
    <location>
        <begin position="750"/>
        <end position="784"/>
    </location>
</feature>
<comment type="catalytic activity">
    <reaction evidence="15">
        <text>2 nitric oxide + NADPH + 2 O2 = 2 nitrate + NADP(+) + H(+)</text>
        <dbReference type="Rhea" id="RHEA:19465"/>
        <dbReference type="ChEBI" id="CHEBI:15378"/>
        <dbReference type="ChEBI" id="CHEBI:15379"/>
        <dbReference type="ChEBI" id="CHEBI:16480"/>
        <dbReference type="ChEBI" id="CHEBI:17632"/>
        <dbReference type="ChEBI" id="CHEBI:57783"/>
        <dbReference type="ChEBI" id="CHEBI:58349"/>
        <dbReference type="EC" id="1.14.12.17"/>
    </reaction>
</comment>
<dbReference type="SUPFAM" id="SSF63380">
    <property type="entry name" value="Riboflavin synthase domain-like"/>
    <property type="match status" value="1"/>
</dbReference>